<dbReference type="EMBL" id="JAKEIP010000062">
    <property type="protein sequence ID" value="MCF1595324.1"/>
    <property type="molecule type" value="Genomic_DNA"/>
</dbReference>
<dbReference type="Gene3D" id="3.20.180.10">
    <property type="entry name" value="PNP-oxidase-like"/>
    <property type="match status" value="1"/>
</dbReference>
<comment type="caution">
    <text evidence="2">The sequence shown here is derived from an EMBL/GenBank/DDBJ whole genome shotgun (WGS) entry which is preliminary data.</text>
</comment>
<evidence type="ECO:0000313" key="2">
    <source>
        <dbReference type="EMBL" id="MCF1595324.1"/>
    </source>
</evidence>
<sequence length="235" mass="25033">MSAASCPEPSPAERARSVLAAAGSLTVTTQGHRIELIGLHTVDAAGRLLLHNPPDGHLAAELTMAPHGDLAALVEFTDLAPVVVRERVRTRLTLGGWLTALGPKALVFNAARAVLTEDDGTTVVGLDELALASPDPLATHEAEMLARLDAAHAHTVAPLARLLPARERLGATGVRPLRLDRYGLVLRLETPDAHHDVRLPFATAATHPAEAVRQIHALLAEATARPRRRRLPTRS</sequence>
<evidence type="ECO:0000259" key="1">
    <source>
        <dbReference type="Pfam" id="PF10615"/>
    </source>
</evidence>
<dbReference type="AlphaFoldDB" id="A0A9X1PZF1"/>
<dbReference type="Pfam" id="PF10615">
    <property type="entry name" value="DUF2470"/>
    <property type="match status" value="1"/>
</dbReference>
<proteinExistence type="predicted"/>
<feature type="domain" description="DUF2470" evidence="1">
    <location>
        <begin position="142"/>
        <end position="216"/>
    </location>
</feature>
<name>A0A9X1PZF1_STRM4</name>
<dbReference type="RefSeq" id="WP_234763629.1">
    <property type="nucleotide sequence ID" value="NZ_JAKEIP010000062.1"/>
</dbReference>
<accession>A0A9X1PZF1</accession>
<evidence type="ECO:0000313" key="3">
    <source>
        <dbReference type="Proteomes" id="UP001139384"/>
    </source>
</evidence>
<dbReference type="Proteomes" id="UP001139384">
    <property type="component" value="Unassembled WGS sequence"/>
</dbReference>
<dbReference type="SUPFAM" id="SSF50475">
    <property type="entry name" value="FMN-binding split barrel"/>
    <property type="match status" value="1"/>
</dbReference>
<organism evidence="2 3">
    <name type="scientific">Streptomyces muensis</name>
    <dbReference type="NCBI Taxonomy" id="1077944"/>
    <lineage>
        <taxon>Bacteria</taxon>
        <taxon>Bacillati</taxon>
        <taxon>Actinomycetota</taxon>
        <taxon>Actinomycetes</taxon>
        <taxon>Kitasatosporales</taxon>
        <taxon>Streptomycetaceae</taxon>
        <taxon>Streptomyces</taxon>
    </lineage>
</organism>
<dbReference type="InterPro" id="IPR019595">
    <property type="entry name" value="DUF2470"/>
</dbReference>
<dbReference type="InterPro" id="IPR037119">
    <property type="entry name" value="Haem_oxidase_HugZ-like_sf"/>
</dbReference>
<reference evidence="2" key="1">
    <citation type="submission" date="2022-01" db="EMBL/GenBank/DDBJ databases">
        <title>Draft Genome Sequences of Seven Type Strains of the Genus Streptomyces.</title>
        <authorList>
            <person name="Aziz S."/>
            <person name="Coretto E."/>
            <person name="Chronakova A."/>
            <person name="Sproer C."/>
            <person name="Huber K."/>
            <person name="Nouioui I."/>
            <person name="Gross H."/>
        </authorList>
    </citation>
    <scope>NUCLEOTIDE SEQUENCE</scope>
    <source>
        <strain evidence="2">DSM 103493</strain>
    </source>
</reference>
<protein>
    <submittedName>
        <fullName evidence="2">DUF2470 domain-containing protein</fullName>
    </submittedName>
</protein>
<keyword evidence="3" id="KW-1185">Reference proteome</keyword>
<gene>
    <name evidence="2" type="ORF">L0P92_17335</name>
</gene>